<dbReference type="GO" id="GO:0004519">
    <property type="term" value="F:endonuclease activity"/>
    <property type="evidence" value="ECO:0007669"/>
    <property type="project" value="UniProtKB-KW"/>
</dbReference>
<dbReference type="SUPFAM" id="SSF143011">
    <property type="entry name" value="RelE-like"/>
    <property type="match status" value="1"/>
</dbReference>
<reference evidence="1" key="1">
    <citation type="submission" date="2019-02" db="EMBL/GenBank/DDBJ databases">
        <authorList>
            <person name="Gruber-Vodicka R. H."/>
            <person name="Seah K. B. B."/>
        </authorList>
    </citation>
    <scope>NUCLEOTIDE SEQUENCE</scope>
    <source>
        <strain evidence="1">BECK_BZ126</strain>
    </source>
</reference>
<dbReference type="InterPro" id="IPR035093">
    <property type="entry name" value="RelE/ParE_toxin_dom_sf"/>
</dbReference>
<organism evidence="1">
    <name type="scientific">Candidatus Kentrum sp. TC</name>
    <dbReference type="NCBI Taxonomy" id="2126339"/>
    <lineage>
        <taxon>Bacteria</taxon>
        <taxon>Pseudomonadati</taxon>
        <taxon>Pseudomonadota</taxon>
        <taxon>Gammaproteobacteria</taxon>
        <taxon>Candidatus Kentrum</taxon>
    </lineage>
</organism>
<keyword evidence="1" id="KW-0255">Endonuclease</keyword>
<proteinExistence type="predicted"/>
<dbReference type="EMBL" id="CAADFW010000002">
    <property type="protein sequence ID" value="VFK53119.1"/>
    <property type="molecule type" value="Genomic_DNA"/>
</dbReference>
<keyword evidence="1" id="KW-0378">Hydrolase</keyword>
<accession>A0A450ZH67</accession>
<name>A0A450ZH67_9GAMM</name>
<evidence type="ECO:0000313" key="1">
    <source>
        <dbReference type="EMBL" id="VFK53119.1"/>
    </source>
</evidence>
<gene>
    <name evidence="1" type="ORF">BECKTC1821F_GA0114240_100210</name>
</gene>
<dbReference type="Gene3D" id="3.30.2310.20">
    <property type="entry name" value="RelE-like"/>
    <property type="match status" value="1"/>
</dbReference>
<protein>
    <submittedName>
        <fullName evidence="1">mRNA-degrading endonuclease RelE, toxin component of the RelBE toxin-antitoxin system</fullName>
    </submittedName>
</protein>
<sequence length="140" mass="15929">MGWVPIPPVRETSWSISDKVYYVAGDRIGRLMSDPRTSHNPAGMKHEIILSPQARTQFHGLFAYNRAKIRDAIDLHLQYCPTAVSRSRIKRLRGLKKPQYRLRVDELRVFYDVEEGVVIIHGIVDKPHAGKWLAGAGEPS</sequence>
<dbReference type="AlphaFoldDB" id="A0A450ZH67"/>
<keyword evidence="1" id="KW-0540">Nuclease</keyword>